<dbReference type="Pfam" id="PF11101">
    <property type="entry name" value="DUF2884"/>
    <property type="match status" value="1"/>
</dbReference>
<reference evidence="2 3" key="1">
    <citation type="journal article" date="2015" name="BMC Genomics">
        <title>Genome mining reveals unlocked bioactive potential of marine Gram-negative bacteria.</title>
        <authorList>
            <person name="Machado H."/>
            <person name="Sonnenschein E.C."/>
            <person name="Melchiorsen J."/>
            <person name="Gram L."/>
        </authorList>
    </citation>
    <scope>NUCLEOTIDE SEQUENCE [LARGE SCALE GENOMIC DNA]</scope>
    <source>
        <strain evidence="2 3">S3137</strain>
    </source>
</reference>
<dbReference type="InterPro" id="IPR021307">
    <property type="entry name" value="DUF2884"/>
</dbReference>
<dbReference type="RefSeq" id="WP_045979407.1">
    <property type="nucleotide sequence ID" value="NZ_CP023396.1"/>
</dbReference>
<comment type="caution">
    <text evidence="2">The sequence shown here is derived from an EMBL/GenBank/DDBJ whole genome shotgun (WGS) entry which is preliminary data.</text>
</comment>
<keyword evidence="3" id="KW-1185">Reference proteome</keyword>
<dbReference type="AlphaFoldDB" id="A0A0F4PY95"/>
<accession>A0A0F4PY95</accession>
<feature type="signal peptide" evidence="1">
    <location>
        <begin position="1"/>
        <end position="20"/>
    </location>
</feature>
<feature type="chain" id="PRO_5002474880" description="DUF2884 domain-containing protein" evidence="1">
    <location>
        <begin position="21"/>
        <end position="263"/>
    </location>
</feature>
<evidence type="ECO:0000256" key="1">
    <source>
        <dbReference type="SAM" id="SignalP"/>
    </source>
</evidence>
<dbReference type="PATRIC" id="fig|151081.8.peg.1925"/>
<name>A0A0F4PY95_9GAMM</name>
<dbReference type="OrthoDB" id="6397557at2"/>
<evidence type="ECO:0000313" key="3">
    <source>
        <dbReference type="Proteomes" id="UP000033664"/>
    </source>
</evidence>
<sequence length="263" mass="29230">MKTTAALLFASMTVTTSALAHEQKPDNLSFGSQQCDIEFKSDIRINPERIQITNVDNQHMVYDGQQLLVDGEVMPLTAAQQQALDNYSQQLRSYVPEVAQIALDGVKIAGVAIEEVSAAFGIEHNDALQQVVDNIGNNIEHSFYQNGEFVMGKQSFDELGEDIEQQFDENFEQAVEQAMVQSIGSVLMALGSQMVSSGGDMDEFEQRMERMGEQIEQRVELQAANIEQRADALCHSFSELAEQEAQLVSMVPELSDFQLLITK</sequence>
<dbReference type="GeneID" id="58228907"/>
<evidence type="ECO:0000313" key="2">
    <source>
        <dbReference type="EMBL" id="KJY99286.1"/>
    </source>
</evidence>
<keyword evidence="1" id="KW-0732">Signal</keyword>
<dbReference type="eggNOG" id="ENOG502Z7W2">
    <property type="taxonomic scope" value="Bacteria"/>
</dbReference>
<dbReference type="Proteomes" id="UP000033664">
    <property type="component" value="Unassembled WGS sequence"/>
</dbReference>
<protein>
    <recommendedName>
        <fullName evidence="4">DUF2884 domain-containing protein</fullName>
    </recommendedName>
</protein>
<organism evidence="2 3">
    <name type="scientific">Pseudoalteromonas ruthenica</name>
    <dbReference type="NCBI Taxonomy" id="151081"/>
    <lineage>
        <taxon>Bacteria</taxon>
        <taxon>Pseudomonadati</taxon>
        <taxon>Pseudomonadota</taxon>
        <taxon>Gammaproteobacteria</taxon>
        <taxon>Alteromonadales</taxon>
        <taxon>Pseudoalteromonadaceae</taxon>
        <taxon>Pseudoalteromonas</taxon>
    </lineage>
</organism>
<proteinExistence type="predicted"/>
<evidence type="ECO:0008006" key="4">
    <source>
        <dbReference type="Google" id="ProtNLM"/>
    </source>
</evidence>
<dbReference type="EMBL" id="JXXZ01000008">
    <property type="protein sequence ID" value="KJY99286.1"/>
    <property type="molecule type" value="Genomic_DNA"/>
</dbReference>
<gene>
    <name evidence="2" type="ORF">TW72_10430</name>
</gene>